<protein>
    <submittedName>
        <fullName evidence="2">Uncharacterized protein</fullName>
    </submittedName>
</protein>
<evidence type="ECO:0000256" key="1">
    <source>
        <dbReference type="SAM" id="Phobius"/>
    </source>
</evidence>
<dbReference type="EMBL" id="HF951689">
    <property type="protein sequence ID" value="CCW36167.1"/>
    <property type="molecule type" value="Genomic_DNA"/>
</dbReference>
<evidence type="ECO:0000313" key="3">
    <source>
        <dbReference type="Proteomes" id="UP000014227"/>
    </source>
</evidence>
<keyword evidence="1" id="KW-1133">Transmembrane helix</keyword>
<gene>
    <name evidence="2" type="ORF">CCALI_02363</name>
</gene>
<dbReference type="STRING" id="454171.CP488_01731"/>
<dbReference type="AlphaFoldDB" id="S0EWK6"/>
<accession>S0EWK6</accession>
<name>S0EWK6_CHTCT</name>
<reference evidence="3" key="1">
    <citation type="submission" date="2013-03" db="EMBL/GenBank/DDBJ databases">
        <title>Genome sequence of Chthonomonas calidirosea, the first sequenced genome from the Armatimonadetes phylum (formally candidate division OP10).</title>
        <authorList>
            <person name="Lee K.C.Y."/>
            <person name="Morgan X.C."/>
            <person name="Dunfield P.F."/>
            <person name="Tamas I."/>
            <person name="Houghton K.M."/>
            <person name="Vyssotski M."/>
            <person name="Ryan J.L.J."/>
            <person name="Lagutin K."/>
            <person name="McDonald I.R."/>
            <person name="Stott M.B."/>
        </authorList>
    </citation>
    <scope>NUCLEOTIDE SEQUENCE [LARGE SCALE GENOMIC DNA]</scope>
    <source>
        <strain evidence="3">DSM 23976 / ICMP 18418 / T49</strain>
    </source>
</reference>
<keyword evidence="3" id="KW-1185">Reference proteome</keyword>
<dbReference type="InParanoid" id="S0EWK6"/>
<proteinExistence type="predicted"/>
<dbReference type="KEGG" id="ccz:CCALI_02363"/>
<organism evidence="2 3">
    <name type="scientific">Chthonomonas calidirosea (strain DSM 23976 / ICMP 18418 / T49)</name>
    <dbReference type="NCBI Taxonomy" id="1303518"/>
    <lineage>
        <taxon>Bacteria</taxon>
        <taxon>Bacillati</taxon>
        <taxon>Armatimonadota</taxon>
        <taxon>Chthonomonadia</taxon>
        <taxon>Chthonomonadales</taxon>
        <taxon>Chthonomonadaceae</taxon>
        <taxon>Chthonomonas</taxon>
    </lineage>
</organism>
<sequence length="39" mass="4483">MKTDRDDEELYIYVPGLYSLVDVAVIAGWIVFAILLPKR</sequence>
<dbReference type="HOGENOM" id="CLU_3306955_0_0_0"/>
<dbReference type="Proteomes" id="UP000014227">
    <property type="component" value="Chromosome I"/>
</dbReference>
<keyword evidence="1" id="KW-0472">Membrane</keyword>
<keyword evidence="1" id="KW-0812">Transmembrane</keyword>
<feature type="transmembrane region" description="Helical" evidence="1">
    <location>
        <begin position="12"/>
        <end position="36"/>
    </location>
</feature>
<evidence type="ECO:0000313" key="2">
    <source>
        <dbReference type="EMBL" id="CCW36167.1"/>
    </source>
</evidence>